<keyword evidence="2" id="KW-1185">Reference proteome</keyword>
<dbReference type="Proteomes" id="UP001162734">
    <property type="component" value="Chromosome"/>
</dbReference>
<dbReference type="Pfam" id="PF20529">
    <property type="entry name" value="DUF6744"/>
    <property type="match status" value="1"/>
</dbReference>
<sequence length="291" mass="31919">MSLSLIRSHLQTAGQHVGDMLWWTLEDARIGRARLEEVWTSAGLPAALLPEPPTPEKALRTAVREAQVGQQGHLIRLGKEDDDELVFAVVQEQRDGAGNVSYRQEARIVLRRLVTPFLGSDAPDHELVRAVRQRYEALLTTHTADDVRRALVKTLASCAAVTLRDHGGVYWVPAPFAETLRRLQVAVAGIGGSRLDVIPVHASPEASQALGAAARSALEDDLAVLTAEIETFLQEPPERASTLTRRLATFDELRAKAHLYHSVLEVQVADLDARLDDLTRHVEGLLQAKAS</sequence>
<dbReference type="InterPro" id="IPR046632">
    <property type="entry name" value="DUF6744"/>
</dbReference>
<accession>A0ABN6N7Y5</accession>
<dbReference type="EMBL" id="AP025592">
    <property type="protein sequence ID" value="BDG08650.1"/>
    <property type="molecule type" value="Genomic_DNA"/>
</dbReference>
<gene>
    <name evidence="1" type="ORF">AMPC_17630</name>
</gene>
<evidence type="ECO:0000313" key="1">
    <source>
        <dbReference type="EMBL" id="BDG08650.1"/>
    </source>
</evidence>
<reference evidence="2" key="1">
    <citation type="journal article" date="2022" name="Int. J. Syst. Evol. Microbiol.">
        <title>Anaeromyxobacter oryzae sp. nov., Anaeromyxobacter diazotrophicus sp. nov. and Anaeromyxobacter paludicola sp. nov., isolated from paddy soils.</title>
        <authorList>
            <person name="Itoh H."/>
            <person name="Xu Z."/>
            <person name="Mise K."/>
            <person name="Masuda Y."/>
            <person name="Ushijima N."/>
            <person name="Hayakawa C."/>
            <person name="Shiratori Y."/>
            <person name="Senoo K."/>
        </authorList>
    </citation>
    <scope>NUCLEOTIDE SEQUENCE [LARGE SCALE GENOMIC DNA]</scope>
    <source>
        <strain evidence="2">Red630</strain>
    </source>
</reference>
<dbReference type="RefSeq" id="WP_248345834.1">
    <property type="nucleotide sequence ID" value="NZ_AP025592.1"/>
</dbReference>
<protein>
    <submittedName>
        <fullName evidence="1">Uncharacterized protein</fullName>
    </submittedName>
</protein>
<organism evidence="1 2">
    <name type="scientific">Anaeromyxobacter paludicola</name>
    <dbReference type="NCBI Taxonomy" id="2918171"/>
    <lineage>
        <taxon>Bacteria</taxon>
        <taxon>Pseudomonadati</taxon>
        <taxon>Myxococcota</taxon>
        <taxon>Myxococcia</taxon>
        <taxon>Myxococcales</taxon>
        <taxon>Cystobacterineae</taxon>
        <taxon>Anaeromyxobacteraceae</taxon>
        <taxon>Anaeromyxobacter</taxon>
    </lineage>
</organism>
<proteinExistence type="predicted"/>
<name>A0ABN6N7Y5_9BACT</name>
<evidence type="ECO:0000313" key="2">
    <source>
        <dbReference type="Proteomes" id="UP001162734"/>
    </source>
</evidence>